<dbReference type="SUPFAM" id="SSF63829">
    <property type="entry name" value="Calcium-dependent phosphotriesterase"/>
    <property type="match status" value="1"/>
</dbReference>
<protein>
    <recommendedName>
        <fullName evidence="2">Type IX secretion system protein PorV domain-containing protein</fullName>
    </recommendedName>
</protein>
<feature type="signal peptide" evidence="1">
    <location>
        <begin position="1"/>
        <end position="28"/>
    </location>
</feature>
<proteinExistence type="predicted"/>
<keyword evidence="1" id="KW-0732">Signal</keyword>
<dbReference type="Gene3D" id="2.40.160.60">
    <property type="entry name" value="Outer membrane protein transport protein (OMPP1/FadL/TodX)"/>
    <property type="match status" value="1"/>
</dbReference>
<dbReference type="InterPro" id="IPR011110">
    <property type="entry name" value="Reg_prop"/>
</dbReference>
<feature type="domain" description="Type IX secretion system protein PorV" evidence="2">
    <location>
        <begin position="463"/>
        <end position="606"/>
    </location>
</feature>
<dbReference type="InterPro" id="IPR045741">
    <property type="entry name" value="PorV"/>
</dbReference>
<evidence type="ECO:0000313" key="3">
    <source>
        <dbReference type="EMBL" id="OGK03482.1"/>
    </source>
</evidence>
<comment type="caution">
    <text evidence="3">The sequence shown here is derived from an EMBL/GenBank/DDBJ whole genome shotgun (WGS) entry which is preliminary data.</text>
</comment>
<dbReference type="EMBL" id="MFYX01000089">
    <property type="protein sequence ID" value="OGK03482.1"/>
    <property type="molecule type" value="Genomic_DNA"/>
</dbReference>
<reference evidence="3 4" key="1">
    <citation type="journal article" date="2016" name="Nat. Commun.">
        <title>Thousands of microbial genomes shed light on interconnected biogeochemical processes in an aquifer system.</title>
        <authorList>
            <person name="Anantharaman K."/>
            <person name="Brown C.T."/>
            <person name="Hug L.A."/>
            <person name="Sharon I."/>
            <person name="Castelle C.J."/>
            <person name="Probst A.J."/>
            <person name="Thomas B.C."/>
            <person name="Singh A."/>
            <person name="Wilkins M.J."/>
            <person name="Karaoz U."/>
            <person name="Brodie E.L."/>
            <person name="Williams K.H."/>
            <person name="Hubbard S.S."/>
            <person name="Banfield J.F."/>
        </authorList>
    </citation>
    <scope>NUCLEOTIDE SEQUENCE [LARGE SCALE GENOMIC DNA]</scope>
</reference>
<dbReference type="Gene3D" id="2.130.10.10">
    <property type="entry name" value="YVTN repeat-like/Quinoprotein amine dehydrogenase"/>
    <property type="match status" value="2"/>
</dbReference>
<dbReference type="Proteomes" id="UP000179243">
    <property type="component" value="Unassembled WGS sequence"/>
</dbReference>
<name>A0A1F7FAD0_UNCRA</name>
<organism evidence="3 4">
    <name type="scientific">Candidatus Raymondbacteria bacterium RIFOXYD12_FULL_49_13</name>
    <dbReference type="NCBI Taxonomy" id="1817890"/>
    <lineage>
        <taxon>Bacteria</taxon>
        <taxon>Raymondiibacteriota</taxon>
    </lineage>
</organism>
<feature type="chain" id="PRO_5009528549" description="Type IX secretion system protein PorV domain-containing protein" evidence="1">
    <location>
        <begin position="29"/>
        <end position="732"/>
    </location>
</feature>
<dbReference type="NCBIfam" id="NF033709">
    <property type="entry name" value="PorV_fam"/>
    <property type="match status" value="1"/>
</dbReference>
<dbReference type="InterPro" id="IPR015943">
    <property type="entry name" value="WD40/YVTN_repeat-like_dom_sf"/>
</dbReference>
<dbReference type="Pfam" id="PF19572">
    <property type="entry name" value="PorV"/>
    <property type="match status" value="1"/>
</dbReference>
<accession>A0A1F7FAD0</accession>
<sequence length="732" mass="81841">MTVKHTRILAVFAATCFLSAPVFPVGQAALPTLLLSPGARATGMAEAFVGLSDDVYATYYNPGAMGLQPLANFWETFTLEAGEPVLYLAAKEKLFFAEKPVLWAATRHQLFKYSGTAWLNYEIYYLEQNDNIDKVVRKYLNAEDSSLASDEGLIAAAVDSVKRVNNVATKEDEEDLPDFRMPFSIALKGREFTALNADMANKVWVGTTTGLFVYNGSKWKQYTTVDGLPSDNIRCIALEDQNVWVGTDKGAAWLSGGKWRVFSTADFTGSDTITAIAASQGATVWIGTTSGLVRKKGKKVSVFDTTNGLVDNRVTGIAIDKDREVWVSSLQGVARYKLKSWKKYAMADNEVNAIAVDSRNFIWIGTRKGALRYSKGKTVVGKEGKTVEGAEWKHFHSKNGLPTDNVETVVVQDKDVWFLTEKGVSRYDKANREVGAFFEYLLPEFGLNDLYHLYFCMTWPTEDWGTLGAFIKYISFGENEWTDEVGRKLGTFNSFDMFGGVSYGTNFGDNIGVGASAKFIYSKLADVPVGNEQRRGVANSFAIDVGYKQRNILKRLDFGLCLQNMGPDIVYIDQNQADPIPFNLKTGVVWRAIDNPIHNFKLLFDLNRELIRRRDDENTAPDPFWKAIVTTFLDDPIKQEISEFIFSLGGEYWYSNFLALRAGTMYDKAGSRGEVTFGLGINYGNIHFNGSYIVGTAFVDKYLVKDRLPGYTFDDEGSARNKQLRLELIFMF</sequence>
<dbReference type="AlphaFoldDB" id="A0A1F7FAD0"/>
<evidence type="ECO:0000256" key="1">
    <source>
        <dbReference type="SAM" id="SignalP"/>
    </source>
</evidence>
<evidence type="ECO:0000313" key="4">
    <source>
        <dbReference type="Proteomes" id="UP000179243"/>
    </source>
</evidence>
<gene>
    <name evidence="3" type="ORF">A2519_15720</name>
</gene>
<evidence type="ECO:0000259" key="2">
    <source>
        <dbReference type="Pfam" id="PF19572"/>
    </source>
</evidence>
<dbReference type="Pfam" id="PF07494">
    <property type="entry name" value="Reg_prop"/>
    <property type="match status" value="1"/>
</dbReference>